<evidence type="ECO:0000256" key="4">
    <source>
        <dbReference type="ARBA" id="ARBA00012707"/>
    </source>
</evidence>
<keyword evidence="6 10" id="KW-0808">Transferase</keyword>
<dbReference type="NCBIfam" id="TIGR00651">
    <property type="entry name" value="pta"/>
    <property type="match status" value="1"/>
</dbReference>
<sequence>MTLIERWTQQARMLKKHIVFPEGDEPRTLAAARQLVDQGICTVELLGDPEQIAKEAHAQGVHLEGIKITNPLTAPEFDRLSESYRQQREAATGKAVSESAARKMLANPLFYGGMMVREGLADGAVAGARNTTANMIIAALGTVGLAQGYKRVSSAFIMICQDAAFGDGGVLVFADAAVNPNPTAEHLAEIAIASAKTKELLVGGTPRVAMLSFSTHGSAEHPRVDKVREATRLVREKMPNLEIDGELQADAALIPEIGRRKAPTSSVAGRANVLIFPDLNSGNICYKLVERLARAQAIGPFLQGLARPMNDLSRGCSVEDIVCVATVTCLQSAAV</sequence>
<dbReference type="SUPFAM" id="SSF53659">
    <property type="entry name" value="Isocitrate/Isopropylmalate dehydrogenase-like"/>
    <property type="match status" value="1"/>
</dbReference>
<dbReference type="InterPro" id="IPR002505">
    <property type="entry name" value="PTA_PTB"/>
</dbReference>
<protein>
    <recommendedName>
        <fullName evidence="5">Phosphate acetyltransferase</fullName>
        <ecNumber evidence="4">2.3.1.8</ecNumber>
    </recommendedName>
    <alternativeName>
        <fullName evidence="8">Phosphotransacetylase</fullName>
    </alternativeName>
</protein>
<dbReference type="InterPro" id="IPR012147">
    <property type="entry name" value="P_Ac_Bu_trans"/>
</dbReference>
<dbReference type="InterPro" id="IPR004614">
    <property type="entry name" value="P_AcTrfase"/>
</dbReference>
<dbReference type="InterPro" id="IPR042112">
    <property type="entry name" value="P_AcTrfase_dom2"/>
</dbReference>
<dbReference type="PANTHER" id="PTHR43356">
    <property type="entry name" value="PHOSPHATE ACETYLTRANSFERASE"/>
    <property type="match status" value="1"/>
</dbReference>
<dbReference type="GO" id="GO:0008959">
    <property type="term" value="F:phosphate acetyltransferase activity"/>
    <property type="evidence" value="ECO:0007669"/>
    <property type="project" value="UniProtKB-EC"/>
</dbReference>
<evidence type="ECO:0000256" key="3">
    <source>
        <dbReference type="ARBA" id="ARBA00005656"/>
    </source>
</evidence>
<dbReference type="EC" id="2.3.1.8" evidence="4"/>
<comment type="pathway">
    <text evidence="2">Metabolic intermediate biosynthesis; acetyl-CoA biosynthesis; acetyl-CoA from acetate: step 2/2.</text>
</comment>
<feature type="domain" description="Phosphate acetyl/butaryl transferase" evidence="9">
    <location>
        <begin position="3"/>
        <end position="329"/>
    </location>
</feature>
<dbReference type="PANTHER" id="PTHR43356:SF3">
    <property type="entry name" value="PHOSPHATE ACETYLTRANSFERASE"/>
    <property type="match status" value="1"/>
</dbReference>
<evidence type="ECO:0000256" key="7">
    <source>
        <dbReference type="ARBA" id="ARBA00023315"/>
    </source>
</evidence>
<dbReference type="InterPro" id="IPR050500">
    <property type="entry name" value="Phos_Acetyltrans/Butyryltrans"/>
</dbReference>
<dbReference type="Gene3D" id="3.40.50.10950">
    <property type="match status" value="1"/>
</dbReference>
<evidence type="ECO:0000256" key="6">
    <source>
        <dbReference type="ARBA" id="ARBA00022679"/>
    </source>
</evidence>
<dbReference type="EMBL" id="CP030759">
    <property type="protein sequence ID" value="AXA37520.1"/>
    <property type="molecule type" value="Genomic_DNA"/>
</dbReference>
<dbReference type="Pfam" id="PF01515">
    <property type="entry name" value="PTA_PTB"/>
    <property type="match status" value="1"/>
</dbReference>
<evidence type="ECO:0000256" key="5">
    <source>
        <dbReference type="ARBA" id="ARBA00021528"/>
    </source>
</evidence>
<accession>A0A2Z4Y8G1</accession>
<evidence type="ECO:0000313" key="11">
    <source>
        <dbReference type="Proteomes" id="UP000262583"/>
    </source>
</evidence>
<evidence type="ECO:0000256" key="2">
    <source>
        <dbReference type="ARBA" id="ARBA00004989"/>
    </source>
</evidence>
<dbReference type="NCBIfam" id="NF007233">
    <property type="entry name" value="PRK09653.1"/>
    <property type="match status" value="1"/>
</dbReference>
<evidence type="ECO:0000256" key="1">
    <source>
        <dbReference type="ARBA" id="ARBA00000705"/>
    </source>
</evidence>
<dbReference type="Proteomes" id="UP000262583">
    <property type="component" value="Chromosome"/>
</dbReference>
<organism evidence="10 11">
    <name type="scientific">Sumerlaea chitinivorans</name>
    <dbReference type="NCBI Taxonomy" id="2250252"/>
    <lineage>
        <taxon>Bacteria</taxon>
        <taxon>Candidatus Sumerlaeota</taxon>
        <taxon>Candidatus Sumerlaeia</taxon>
        <taxon>Candidatus Sumerlaeales</taxon>
        <taxon>Candidatus Sumerlaeaceae</taxon>
        <taxon>Candidatus Sumerlaea</taxon>
    </lineage>
</organism>
<evidence type="ECO:0000313" key="10">
    <source>
        <dbReference type="EMBL" id="AXA37520.1"/>
    </source>
</evidence>
<dbReference type="Gene3D" id="3.40.50.10750">
    <property type="entry name" value="Isocitrate/Isopropylmalate dehydrogenase-like"/>
    <property type="match status" value="1"/>
</dbReference>
<evidence type="ECO:0000259" key="9">
    <source>
        <dbReference type="Pfam" id="PF01515"/>
    </source>
</evidence>
<comment type="similarity">
    <text evidence="3">Belongs to the phosphate acetyltransferase and butyryltransferase family.</text>
</comment>
<dbReference type="InterPro" id="IPR042113">
    <property type="entry name" value="P_AcTrfase_dom1"/>
</dbReference>
<reference evidence="10 11" key="1">
    <citation type="submission" date="2018-05" db="EMBL/GenBank/DDBJ databases">
        <title>A metagenomic window into the 2 km-deep terrestrial subsurface aquifer revealed taxonomically and functionally diverse microbial community comprising novel uncultured bacterial lineages.</title>
        <authorList>
            <person name="Kadnikov V.V."/>
            <person name="Mardanov A.V."/>
            <person name="Beletsky A.V."/>
            <person name="Banks D."/>
            <person name="Pimenov N.V."/>
            <person name="Frank Y.A."/>
            <person name="Karnachuk O.V."/>
            <person name="Ravin N.V."/>
        </authorList>
    </citation>
    <scope>NUCLEOTIDE SEQUENCE [LARGE SCALE GENOMIC DNA]</scope>
    <source>
        <strain evidence="10">BY</strain>
    </source>
</reference>
<keyword evidence="7" id="KW-0012">Acyltransferase</keyword>
<dbReference type="KEGG" id="schv:BRCON_2778"/>
<comment type="catalytic activity">
    <reaction evidence="1">
        <text>acetyl-CoA + phosphate = acetyl phosphate + CoA</text>
        <dbReference type="Rhea" id="RHEA:19521"/>
        <dbReference type="ChEBI" id="CHEBI:22191"/>
        <dbReference type="ChEBI" id="CHEBI:43474"/>
        <dbReference type="ChEBI" id="CHEBI:57287"/>
        <dbReference type="ChEBI" id="CHEBI:57288"/>
        <dbReference type="EC" id="2.3.1.8"/>
    </reaction>
</comment>
<dbReference type="PIRSF" id="PIRSF000428">
    <property type="entry name" value="P_Ac_trans"/>
    <property type="match status" value="1"/>
</dbReference>
<gene>
    <name evidence="10" type="ORF">BRCON_2778</name>
</gene>
<evidence type="ECO:0000256" key="8">
    <source>
        <dbReference type="ARBA" id="ARBA00031108"/>
    </source>
</evidence>
<proteinExistence type="inferred from homology"/>
<name>A0A2Z4Y8G1_SUMC1</name>
<dbReference type="AlphaFoldDB" id="A0A2Z4Y8G1"/>